<dbReference type="Gene3D" id="3.10.20.30">
    <property type="match status" value="1"/>
</dbReference>
<dbReference type="SUPFAM" id="SSF81301">
    <property type="entry name" value="Nucleotidyltransferase"/>
    <property type="match status" value="1"/>
</dbReference>
<name>A0A839IL41_9GAMM</name>
<dbReference type="Pfam" id="PF13328">
    <property type="entry name" value="HD_4"/>
    <property type="match status" value="1"/>
</dbReference>
<comment type="pathway">
    <text evidence="2">Purine metabolism.</text>
</comment>
<dbReference type="GO" id="GO:0008728">
    <property type="term" value="F:GTP diphosphokinase activity"/>
    <property type="evidence" value="ECO:0007669"/>
    <property type="project" value="TreeGrafter"/>
</dbReference>
<evidence type="ECO:0000259" key="7">
    <source>
        <dbReference type="PROSITE" id="PS51671"/>
    </source>
</evidence>
<comment type="caution">
    <text evidence="9">The sequence shown here is derived from an EMBL/GenBank/DDBJ whole genome shotgun (WGS) entry which is preliminary data.</text>
</comment>
<dbReference type="Pfam" id="PF13291">
    <property type="entry name" value="ACT_4"/>
    <property type="match status" value="1"/>
</dbReference>
<keyword evidence="9" id="KW-0418">Kinase</keyword>
<dbReference type="FunFam" id="3.30.460.10:FF:000001">
    <property type="entry name" value="GTP pyrophosphokinase RelA"/>
    <property type="match status" value="1"/>
</dbReference>
<protein>
    <recommendedName>
        <fullName evidence="1">GTP pyrophosphokinase</fullName>
    </recommendedName>
    <alternativeName>
        <fullName evidence="4">(p)ppGpp synthase</fullName>
    </alternativeName>
    <alternativeName>
        <fullName evidence="3">ATP:GTP 3'-pyrophosphotransferase</fullName>
    </alternativeName>
    <alternativeName>
        <fullName evidence="5">ppGpp synthase I</fullName>
    </alternativeName>
</protein>
<dbReference type="InterPro" id="IPR043519">
    <property type="entry name" value="NT_sf"/>
</dbReference>
<keyword evidence="9" id="KW-0808">Transferase</keyword>
<evidence type="ECO:0000256" key="1">
    <source>
        <dbReference type="ARBA" id="ARBA00019852"/>
    </source>
</evidence>
<dbReference type="CDD" id="cd05399">
    <property type="entry name" value="NT_Rel-Spo_like"/>
    <property type="match status" value="1"/>
</dbReference>
<comment type="function">
    <text evidence="6">In eubacteria ppGpp (guanosine 3'-diphosphate 5'-diphosphate) is a mediator of the stringent response that coordinates a variety of cellular activities in response to changes in nutritional abundance.</text>
</comment>
<comment type="similarity">
    <text evidence="6">Belongs to the relA/spoT family.</text>
</comment>
<dbReference type="Proteomes" id="UP000565262">
    <property type="component" value="Unassembled WGS sequence"/>
</dbReference>
<dbReference type="NCBIfam" id="NF008124">
    <property type="entry name" value="PRK10872.1"/>
    <property type="match status" value="1"/>
</dbReference>
<dbReference type="GO" id="GO:0042594">
    <property type="term" value="P:response to starvation"/>
    <property type="evidence" value="ECO:0007669"/>
    <property type="project" value="TreeGrafter"/>
</dbReference>
<gene>
    <name evidence="9" type="primary">relA</name>
    <name evidence="9" type="ORF">H4O21_02200</name>
</gene>
<keyword evidence="10" id="KW-1185">Reference proteome</keyword>
<dbReference type="PANTHER" id="PTHR21262:SF31">
    <property type="entry name" value="GTP PYROPHOSPHOKINASE"/>
    <property type="match status" value="1"/>
</dbReference>
<dbReference type="GO" id="GO:0005886">
    <property type="term" value="C:plasma membrane"/>
    <property type="evidence" value="ECO:0007669"/>
    <property type="project" value="TreeGrafter"/>
</dbReference>
<dbReference type="InterPro" id="IPR033655">
    <property type="entry name" value="TGS_RelA/SpoT"/>
</dbReference>
<dbReference type="InterPro" id="IPR045600">
    <property type="entry name" value="RelA/SpoT_AH_RIS"/>
</dbReference>
<dbReference type="Pfam" id="PF02824">
    <property type="entry name" value="TGS"/>
    <property type="match status" value="1"/>
</dbReference>
<dbReference type="PROSITE" id="PS51880">
    <property type="entry name" value="TGS"/>
    <property type="match status" value="1"/>
</dbReference>
<dbReference type="Gene3D" id="3.30.70.260">
    <property type="match status" value="1"/>
</dbReference>
<feature type="domain" description="TGS" evidence="8">
    <location>
        <begin position="418"/>
        <end position="479"/>
    </location>
</feature>
<dbReference type="SUPFAM" id="SSF55021">
    <property type="entry name" value="ACT-like"/>
    <property type="match status" value="1"/>
</dbReference>
<dbReference type="Gene3D" id="1.10.3210.10">
    <property type="entry name" value="Hypothetical protein af1432"/>
    <property type="match status" value="1"/>
</dbReference>
<dbReference type="InterPro" id="IPR012675">
    <property type="entry name" value="Beta-grasp_dom_sf"/>
</dbReference>
<evidence type="ECO:0000256" key="4">
    <source>
        <dbReference type="ARBA" id="ARBA00032407"/>
    </source>
</evidence>
<dbReference type="PROSITE" id="PS51671">
    <property type="entry name" value="ACT"/>
    <property type="match status" value="1"/>
</dbReference>
<dbReference type="RefSeq" id="WP_182807202.1">
    <property type="nucleotide sequence ID" value="NZ_JACJFM010000002.1"/>
</dbReference>
<sequence>MVKVREDQPVNPDGSINIPAWLERLQDDVTLSHPERVQQACELAQTLEQDAADNSENAWVASGASSFRTGLEMADILGELQMDEDTLIAAILYRAVREEQIKLDAVEEAFGETVSHLIHGVTEMAAISQTQMPSETTAGFAQGKSQLENLRKMLVTMIDDVRVALIKLAERTCAIREVKKASRDKRMRVAREVSEIYAPLAHRLGIGYIKWELEDLSFRYLEEDQYKNIARLLAEKRVDRTEYIGKVIELLKTKLRAENIEPEVNGRAKHIYSIWRKMKRKNIDFSEVYDVRAVRILVPDVKDCYTALGIIHGLWHHIPHEFDDYIATPKENGYRSLHTAVVGPEGKVLEVQIRTHAMHEEAELGVCAHWLYKGTDTNKTSDSYEEKIAWLRQVLEWHEEVGDADGLREELRNDVAPDRIYVFTPDGHVVDLPHDATPVDFAYRVHTEVGHRCRGAKVNGRIVPLTYHLKTGDQVEILTSENTRPSRDWLNPALGYALTSRTRAKIQSWFKQQDRDQNIVEGRQLLEKEFKQLGLTGLDLLKLAQAVNYSAEDDMYAALGAGDLRIGQVLSVAQNLFGETDDEEQLEKFLMQRRYHHGGKGADDITIYGVGNLMTQIAKCCHPVPGDDIVGYITVGRGVSIHRQDCSNALQLKAEDPHRMINVEWGEKTQHMYSVDIRIRAWDRSGLLRDIMSVLANEKVNVLSVNTLTDKKENQANILITLEVEGLQVLGRVLNRIEQLPNILDVQRFSDKQS</sequence>
<evidence type="ECO:0000256" key="6">
    <source>
        <dbReference type="RuleBase" id="RU003847"/>
    </source>
</evidence>
<reference evidence="9 10" key="1">
    <citation type="submission" date="2020-08" db="EMBL/GenBank/DDBJ databases">
        <title>Oceanospirillum sp. nov. isolated from marine sediment.</title>
        <authorList>
            <person name="Ji X."/>
        </authorList>
    </citation>
    <scope>NUCLEOTIDE SEQUENCE [LARGE SCALE GENOMIC DNA]</scope>
    <source>
        <strain evidence="9 10">D5</strain>
    </source>
</reference>
<dbReference type="InterPro" id="IPR007685">
    <property type="entry name" value="RelA_SpoT"/>
</dbReference>
<dbReference type="GO" id="GO:0015949">
    <property type="term" value="P:nucleobase-containing small molecule interconversion"/>
    <property type="evidence" value="ECO:0007669"/>
    <property type="project" value="UniProtKB-ARBA"/>
</dbReference>
<dbReference type="InterPro" id="IPR004095">
    <property type="entry name" value="TGS"/>
</dbReference>
<dbReference type="InterPro" id="IPR004811">
    <property type="entry name" value="RelA/Spo_fam"/>
</dbReference>
<proteinExistence type="inferred from homology"/>
<dbReference type="GO" id="GO:0008893">
    <property type="term" value="F:guanosine-3',5'-bis(diphosphate) 3'-diphosphatase activity"/>
    <property type="evidence" value="ECO:0007669"/>
    <property type="project" value="TreeGrafter"/>
</dbReference>
<dbReference type="SMART" id="SM00954">
    <property type="entry name" value="RelA_SpoT"/>
    <property type="match status" value="1"/>
</dbReference>
<dbReference type="SUPFAM" id="SSF109604">
    <property type="entry name" value="HD-domain/PDEase-like"/>
    <property type="match status" value="1"/>
</dbReference>
<dbReference type="CDD" id="cd04876">
    <property type="entry name" value="ACT_RelA-SpoT"/>
    <property type="match status" value="1"/>
</dbReference>
<dbReference type="Gene3D" id="3.30.460.10">
    <property type="entry name" value="Beta Polymerase, domain 2"/>
    <property type="match status" value="1"/>
</dbReference>
<dbReference type="Pfam" id="PF19296">
    <property type="entry name" value="RelA_AH_RIS"/>
    <property type="match status" value="1"/>
</dbReference>
<dbReference type="GO" id="GO:0015969">
    <property type="term" value="P:guanosine tetraphosphate metabolic process"/>
    <property type="evidence" value="ECO:0007669"/>
    <property type="project" value="InterPro"/>
</dbReference>
<evidence type="ECO:0000313" key="9">
    <source>
        <dbReference type="EMBL" id="MBB1485420.1"/>
    </source>
</evidence>
<dbReference type="FunFam" id="3.10.20.30:FF:000002">
    <property type="entry name" value="GTP pyrophosphokinase (RelA/SpoT)"/>
    <property type="match status" value="1"/>
</dbReference>
<dbReference type="GO" id="GO:0016301">
    <property type="term" value="F:kinase activity"/>
    <property type="evidence" value="ECO:0007669"/>
    <property type="project" value="UniProtKB-KW"/>
</dbReference>
<evidence type="ECO:0000256" key="5">
    <source>
        <dbReference type="ARBA" id="ARBA00033308"/>
    </source>
</evidence>
<evidence type="ECO:0000313" key="10">
    <source>
        <dbReference type="Proteomes" id="UP000565262"/>
    </source>
</evidence>
<evidence type="ECO:0000256" key="2">
    <source>
        <dbReference type="ARBA" id="ARBA00025704"/>
    </source>
</evidence>
<dbReference type="CDD" id="cd01668">
    <property type="entry name" value="TGS_RSH"/>
    <property type="match status" value="1"/>
</dbReference>
<dbReference type="SUPFAM" id="SSF81271">
    <property type="entry name" value="TGS-like"/>
    <property type="match status" value="1"/>
</dbReference>
<feature type="domain" description="ACT" evidence="7">
    <location>
        <begin position="676"/>
        <end position="751"/>
    </location>
</feature>
<accession>A0A839IL41</accession>
<dbReference type="Pfam" id="PF04607">
    <property type="entry name" value="RelA_SpoT"/>
    <property type="match status" value="1"/>
</dbReference>
<dbReference type="AlphaFoldDB" id="A0A839IL41"/>
<evidence type="ECO:0000256" key="3">
    <source>
        <dbReference type="ARBA" id="ARBA00029754"/>
    </source>
</evidence>
<dbReference type="InterPro" id="IPR045865">
    <property type="entry name" value="ACT-like_dom_sf"/>
</dbReference>
<organism evidence="9 10">
    <name type="scientific">Oceanospirillum sediminis</name>
    <dbReference type="NCBI Taxonomy" id="2760088"/>
    <lineage>
        <taxon>Bacteria</taxon>
        <taxon>Pseudomonadati</taxon>
        <taxon>Pseudomonadota</taxon>
        <taxon>Gammaproteobacteria</taxon>
        <taxon>Oceanospirillales</taxon>
        <taxon>Oceanospirillaceae</taxon>
        <taxon>Oceanospirillum</taxon>
    </lineage>
</organism>
<dbReference type="EMBL" id="JACJFM010000002">
    <property type="protein sequence ID" value="MBB1485420.1"/>
    <property type="molecule type" value="Genomic_DNA"/>
</dbReference>
<dbReference type="InterPro" id="IPR012676">
    <property type="entry name" value="TGS-like"/>
</dbReference>
<evidence type="ECO:0000259" key="8">
    <source>
        <dbReference type="PROSITE" id="PS51880"/>
    </source>
</evidence>
<dbReference type="NCBIfam" id="TIGR00691">
    <property type="entry name" value="spoT_relA"/>
    <property type="match status" value="1"/>
</dbReference>
<dbReference type="PANTHER" id="PTHR21262">
    <property type="entry name" value="GUANOSINE-3',5'-BIS DIPHOSPHATE 3'-PYROPHOSPHOHYDROLASE"/>
    <property type="match status" value="1"/>
</dbReference>
<dbReference type="InterPro" id="IPR002912">
    <property type="entry name" value="ACT_dom"/>
</dbReference>